<organism evidence="1 2">
    <name type="scientific">Bauhinia variegata</name>
    <name type="common">Purple orchid tree</name>
    <name type="synonym">Phanera variegata</name>
    <dbReference type="NCBI Taxonomy" id="167791"/>
    <lineage>
        <taxon>Eukaryota</taxon>
        <taxon>Viridiplantae</taxon>
        <taxon>Streptophyta</taxon>
        <taxon>Embryophyta</taxon>
        <taxon>Tracheophyta</taxon>
        <taxon>Spermatophyta</taxon>
        <taxon>Magnoliopsida</taxon>
        <taxon>eudicotyledons</taxon>
        <taxon>Gunneridae</taxon>
        <taxon>Pentapetalae</taxon>
        <taxon>rosids</taxon>
        <taxon>fabids</taxon>
        <taxon>Fabales</taxon>
        <taxon>Fabaceae</taxon>
        <taxon>Cercidoideae</taxon>
        <taxon>Cercideae</taxon>
        <taxon>Bauhiniinae</taxon>
        <taxon>Bauhinia</taxon>
    </lineage>
</organism>
<reference evidence="1 2" key="1">
    <citation type="journal article" date="2022" name="DNA Res.">
        <title>Chromosomal-level genome assembly of the orchid tree Bauhinia variegata (Leguminosae; Cercidoideae) supports the allotetraploid origin hypothesis of Bauhinia.</title>
        <authorList>
            <person name="Zhong Y."/>
            <person name="Chen Y."/>
            <person name="Zheng D."/>
            <person name="Pang J."/>
            <person name="Liu Y."/>
            <person name="Luo S."/>
            <person name="Meng S."/>
            <person name="Qian L."/>
            <person name="Wei D."/>
            <person name="Dai S."/>
            <person name="Zhou R."/>
        </authorList>
    </citation>
    <scope>NUCLEOTIDE SEQUENCE [LARGE SCALE GENOMIC DNA]</scope>
    <source>
        <strain evidence="1">BV-YZ2020</strain>
    </source>
</reference>
<dbReference type="EMBL" id="CM039435">
    <property type="protein sequence ID" value="KAI4317121.1"/>
    <property type="molecule type" value="Genomic_DNA"/>
</dbReference>
<keyword evidence="2" id="KW-1185">Reference proteome</keyword>
<evidence type="ECO:0000313" key="1">
    <source>
        <dbReference type="EMBL" id="KAI4317121.1"/>
    </source>
</evidence>
<gene>
    <name evidence="1" type="ORF">L6164_025025</name>
</gene>
<sequence length="210" mass="22449">MDPPDFSSDGKAAASKRELQLQGPRPPPLRVSKESHKISKPPRPPLAANQPAVAVPRQPVIIYSVSPKVIHATVNNFMTIVQRLTGPSSTDEPPSRSGDVSPAARLASIEKTSPTEKERVHTRSDSMDIFELEGLEMGQFPGILSPTPGTLPAISSSLFSPVIDPQAVSFLNDMSPFWATNSFNASPSGLLSATVVSPLPSPDLFVNLFD</sequence>
<proteinExistence type="predicted"/>
<protein>
    <submittedName>
        <fullName evidence="1">Uncharacterized protein</fullName>
    </submittedName>
</protein>
<dbReference type="Proteomes" id="UP000828941">
    <property type="component" value="Chromosome 10"/>
</dbReference>
<comment type="caution">
    <text evidence="1">The sequence shown here is derived from an EMBL/GenBank/DDBJ whole genome shotgun (WGS) entry which is preliminary data.</text>
</comment>
<evidence type="ECO:0000313" key="2">
    <source>
        <dbReference type="Proteomes" id="UP000828941"/>
    </source>
</evidence>
<name>A0ACB9LZL9_BAUVA</name>
<accession>A0ACB9LZL9</accession>